<organism evidence="3 4">
    <name type="scientific">Azohydromonas caseinilytica</name>
    <dbReference type="NCBI Taxonomy" id="2728836"/>
    <lineage>
        <taxon>Bacteria</taxon>
        <taxon>Pseudomonadati</taxon>
        <taxon>Pseudomonadota</taxon>
        <taxon>Betaproteobacteria</taxon>
        <taxon>Burkholderiales</taxon>
        <taxon>Sphaerotilaceae</taxon>
        <taxon>Azohydromonas</taxon>
    </lineage>
</organism>
<accession>A0A848FAN5</accession>
<dbReference type="AlphaFoldDB" id="A0A848FAN5"/>
<keyword evidence="4" id="KW-1185">Reference proteome</keyword>
<dbReference type="EMBL" id="JABBFW010000011">
    <property type="protein sequence ID" value="NML16594.1"/>
    <property type="molecule type" value="Genomic_DNA"/>
</dbReference>
<evidence type="ECO:0000313" key="4">
    <source>
        <dbReference type="Proteomes" id="UP000574067"/>
    </source>
</evidence>
<protein>
    <submittedName>
        <fullName evidence="3">PEP-CTERM sorting domain-containing protein</fullName>
    </submittedName>
</protein>
<keyword evidence="1" id="KW-0732">Signal</keyword>
<proteinExistence type="predicted"/>
<sequence length="226" mass="24176">MSSVKFLALLALAFSSAAQAVPWTDWLQADTLGASDGNRVAGRLGSGSRAVEVLYRGPTSFVQLEGRVSTDYWTEFSPRPYGVTGRPTGSDLIAISGGSDARLTLSFSRPVRDPYLAIVSLGQPGAVVRYEFGQTPTLVSSGVGYWGGCADCLRVNGNTIVGREGHGVVQFLGTFTQLSWTAPDFEYWHGFTVGMVPEPHALALAAAGLAGLLLWRRPDRTRLPEP</sequence>
<name>A0A848FAN5_9BURK</name>
<dbReference type="Proteomes" id="UP000574067">
    <property type="component" value="Unassembled WGS sequence"/>
</dbReference>
<feature type="signal peptide" evidence="1">
    <location>
        <begin position="1"/>
        <end position="20"/>
    </location>
</feature>
<reference evidence="3 4" key="1">
    <citation type="submission" date="2020-04" db="EMBL/GenBank/DDBJ databases">
        <title>Azohydromonas sp. isolated from soil.</title>
        <authorList>
            <person name="Dahal R.H."/>
        </authorList>
    </citation>
    <scope>NUCLEOTIDE SEQUENCE [LARGE SCALE GENOMIC DNA]</scope>
    <source>
        <strain evidence="3 4">G-1-1-14</strain>
    </source>
</reference>
<feature type="chain" id="PRO_5032283458" evidence="1">
    <location>
        <begin position="21"/>
        <end position="226"/>
    </location>
</feature>
<feature type="domain" description="Ice-binding protein C-terminal" evidence="2">
    <location>
        <begin position="196"/>
        <end position="217"/>
    </location>
</feature>
<evidence type="ECO:0000313" key="3">
    <source>
        <dbReference type="EMBL" id="NML16594.1"/>
    </source>
</evidence>
<dbReference type="RefSeq" id="WP_169161501.1">
    <property type="nucleotide sequence ID" value="NZ_JABBFW010000011.1"/>
</dbReference>
<comment type="caution">
    <text evidence="3">The sequence shown here is derived from an EMBL/GenBank/DDBJ whole genome shotgun (WGS) entry which is preliminary data.</text>
</comment>
<dbReference type="InterPro" id="IPR013424">
    <property type="entry name" value="Ice-binding_C"/>
</dbReference>
<evidence type="ECO:0000259" key="2">
    <source>
        <dbReference type="Pfam" id="PF07589"/>
    </source>
</evidence>
<evidence type="ECO:0000256" key="1">
    <source>
        <dbReference type="SAM" id="SignalP"/>
    </source>
</evidence>
<dbReference type="Pfam" id="PF07589">
    <property type="entry name" value="PEP-CTERM"/>
    <property type="match status" value="1"/>
</dbReference>
<gene>
    <name evidence="3" type="ORF">HHL10_16550</name>
</gene>